<keyword evidence="3" id="KW-1185">Reference proteome</keyword>
<accession>A0A5Q4VAZ9</accession>
<protein>
    <submittedName>
        <fullName evidence="2">Cupin domain-containing protein</fullName>
    </submittedName>
</protein>
<dbReference type="Gene3D" id="2.60.120.10">
    <property type="entry name" value="Jelly Rolls"/>
    <property type="match status" value="1"/>
</dbReference>
<dbReference type="InterPro" id="IPR011051">
    <property type="entry name" value="RmlC_Cupin_sf"/>
</dbReference>
<dbReference type="SUPFAM" id="SSF51182">
    <property type="entry name" value="RmlC-like cupins"/>
    <property type="match status" value="1"/>
</dbReference>
<dbReference type="AlphaFoldDB" id="A0A5Q4VAZ9"/>
<organism evidence="2 3">
    <name type="scientific">Desulfobotulus mexicanus</name>
    <dbReference type="NCBI Taxonomy" id="2586642"/>
    <lineage>
        <taxon>Bacteria</taxon>
        <taxon>Pseudomonadati</taxon>
        <taxon>Thermodesulfobacteriota</taxon>
        <taxon>Desulfobacteria</taxon>
        <taxon>Desulfobacterales</taxon>
        <taxon>Desulfobacteraceae</taxon>
        <taxon>Desulfobotulus</taxon>
    </lineage>
</organism>
<comment type="caution">
    <text evidence="2">The sequence shown here is derived from an EMBL/GenBank/DDBJ whole genome shotgun (WGS) entry which is preliminary data.</text>
</comment>
<dbReference type="OrthoDB" id="9180677at2"/>
<dbReference type="Pfam" id="PF07883">
    <property type="entry name" value="Cupin_2"/>
    <property type="match status" value="1"/>
</dbReference>
<proteinExistence type="predicted"/>
<dbReference type="EMBL" id="VDMB01000009">
    <property type="protein sequence ID" value="TYT74725.1"/>
    <property type="molecule type" value="Genomic_DNA"/>
</dbReference>
<dbReference type="RefSeq" id="WP_139448442.1">
    <property type="nucleotide sequence ID" value="NZ_VDMB01000009.1"/>
</dbReference>
<dbReference type="InterPro" id="IPR013096">
    <property type="entry name" value="Cupin_2"/>
</dbReference>
<dbReference type="InterPro" id="IPR014710">
    <property type="entry name" value="RmlC-like_jellyroll"/>
</dbReference>
<dbReference type="Proteomes" id="UP000321899">
    <property type="component" value="Unassembled WGS sequence"/>
</dbReference>
<evidence type="ECO:0000259" key="1">
    <source>
        <dbReference type="Pfam" id="PF07883"/>
    </source>
</evidence>
<sequence length="131" mass="14686">MKEQILTSREIRPFYTKERCWIEELSNSSADPGLSIARVRVEAGVSTQLHRLKNTAERYLILSGRGRMEVGGLPPQEVFPGDVVLIPPDCPQRITCLGKEDLIFLVFCTPRFLPEAYENLEDGNGTIAPVL</sequence>
<dbReference type="InterPro" id="IPR052044">
    <property type="entry name" value="PKS_Associated_Protein"/>
</dbReference>
<dbReference type="PANTHER" id="PTHR36114:SF8">
    <property type="entry name" value="CUPIN TYPE-1 DOMAIN-CONTAINING PROTEIN"/>
    <property type="match status" value="1"/>
</dbReference>
<gene>
    <name evidence="2" type="ORF">FIM25_08680</name>
</gene>
<reference evidence="2 3" key="1">
    <citation type="submission" date="2019-06" db="EMBL/GenBank/DDBJ databases">
        <title>Desulfobotulus mexicanus sp. nov., a novel sulfate-reducing bacterium isolated from the sediment of an alkaline crater lake in Mexico.</title>
        <authorList>
            <person name="Hirschler-Rea A."/>
        </authorList>
    </citation>
    <scope>NUCLEOTIDE SEQUENCE [LARGE SCALE GENOMIC DNA]</scope>
    <source>
        <strain evidence="2 3">PAR22N</strain>
    </source>
</reference>
<dbReference type="PANTHER" id="PTHR36114">
    <property type="entry name" value="16.7 KDA PROTEIN IN WHIE LOCUS"/>
    <property type="match status" value="1"/>
</dbReference>
<name>A0A5Q4VAZ9_9BACT</name>
<evidence type="ECO:0000313" key="3">
    <source>
        <dbReference type="Proteomes" id="UP000321899"/>
    </source>
</evidence>
<dbReference type="CDD" id="cd02214">
    <property type="entry name" value="cupin_MJ1618"/>
    <property type="match status" value="1"/>
</dbReference>
<evidence type="ECO:0000313" key="2">
    <source>
        <dbReference type="EMBL" id="TYT74725.1"/>
    </source>
</evidence>
<feature type="domain" description="Cupin type-2" evidence="1">
    <location>
        <begin position="38"/>
        <end position="107"/>
    </location>
</feature>